<dbReference type="InterPro" id="IPR002401">
    <property type="entry name" value="Cyt_P450_E_grp-I"/>
</dbReference>
<comment type="caution">
    <text evidence="7">The sequence shown here is derived from an EMBL/GenBank/DDBJ whole genome shotgun (WGS) entry which is preliminary data.</text>
</comment>
<evidence type="ECO:0000256" key="3">
    <source>
        <dbReference type="ARBA" id="ARBA00022617"/>
    </source>
</evidence>
<keyword evidence="8" id="KW-1185">Reference proteome</keyword>
<accession>A0ABR1YLW5</accession>
<protein>
    <submittedName>
        <fullName evidence="7">Cytochrome P450 46A1</fullName>
    </submittedName>
</protein>
<keyword evidence="6" id="KW-0560">Oxidoreductase</keyword>
<keyword evidence="5 6" id="KW-0408">Iron</keyword>
<evidence type="ECO:0000256" key="1">
    <source>
        <dbReference type="ARBA" id="ARBA00001971"/>
    </source>
</evidence>
<dbReference type="CDD" id="cd11058">
    <property type="entry name" value="CYP60B-like"/>
    <property type="match status" value="1"/>
</dbReference>
<evidence type="ECO:0000256" key="4">
    <source>
        <dbReference type="ARBA" id="ARBA00022723"/>
    </source>
</evidence>
<evidence type="ECO:0000313" key="8">
    <source>
        <dbReference type="Proteomes" id="UP001492380"/>
    </source>
</evidence>
<evidence type="ECO:0000313" key="7">
    <source>
        <dbReference type="EMBL" id="KAK8233492.1"/>
    </source>
</evidence>
<dbReference type="EMBL" id="JBBWRZ010000006">
    <property type="protein sequence ID" value="KAK8233492.1"/>
    <property type="molecule type" value="Genomic_DNA"/>
</dbReference>
<keyword evidence="3 6" id="KW-0349">Heme</keyword>
<dbReference type="Proteomes" id="UP001492380">
    <property type="component" value="Unassembled WGS sequence"/>
</dbReference>
<proteinExistence type="inferred from homology"/>
<dbReference type="InterPro" id="IPR017972">
    <property type="entry name" value="Cyt_P450_CS"/>
</dbReference>
<dbReference type="SUPFAM" id="SSF48264">
    <property type="entry name" value="Cytochrome P450"/>
    <property type="match status" value="1"/>
</dbReference>
<evidence type="ECO:0000256" key="2">
    <source>
        <dbReference type="ARBA" id="ARBA00010617"/>
    </source>
</evidence>
<gene>
    <name evidence="7" type="ORF">HDK90DRAFT_503536</name>
</gene>
<dbReference type="Gene3D" id="1.10.630.10">
    <property type="entry name" value="Cytochrome P450"/>
    <property type="match status" value="1"/>
</dbReference>
<dbReference type="PRINTS" id="PR00463">
    <property type="entry name" value="EP450I"/>
</dbReference>
<organism evidence="7 8">
    <name type="scientific">Phyllosticta capitalensis</name>
    <dbReference type="NCBI Taxonomy" id="121624"/>
    <lineage>
        <taxon>Eukaryota</taxon>
        <taxon>Fungi</taxon>
        <taxon>Dikarya</taxon>
        <taxon>Ascomycota</taxon>
        <taxon>Pezizomycotina</taxon>
        <taxon>Dothideomycetes</taxon>
        <taxon>Dothideomycetes incertae sedis</taxon>
        <taxon>Botryosphaeriales</taxon>
        <taxon>Phyllostictaceae</taxon>
        <taxon>Phyllosticta</taxon>
    </lineage>
</organism>
<dbReference type="PANTHER" id="PTHR24305">
    <property type="entry name" value="CYTOCHROME P450"/>
    <property type="match status" value="1"/>
</dbReference>
<evidence type="ECO:0000256" key="5">
    <source>
        <dbReference type="ARBA" id="ARBA00023004"/>
    </source>
</evidence>
<keyword evidence="6" id="KW-0503">Monooxygenase</keyword>
<comment type="cofactor">
    <cofactor evidence="1">
        <name>heme</name>
        <dbReference type="ChEBI" id="CHEBI:30413"/>
    </cofactor>
</comment>
<name>A0ABR1YLW5_9PEZI</name>
<dbReference type="InterPro" id="IPR050121">
    <property type="entry name" value="Cytochrome_P450_monoxygenase"/>
</dbReference>
<dbReference type="PANTHER" id="PTHR24305:SF210">
    <property type="entry name" value="CYTOCHROME P450 MONOOXYGENASE ASQL-RELATED"/>
    <property type="match status" value="1"/>
</dbReference>
<dbReference type="PRINTS" id="PR00385">
    <property type="entry name" value="P450"/>
</dbReference>
<dbReference type="PROSITE" id="PS00086">
    <property type="entry name" value="CYTOCHROME_P450"/>
    <property type="match status" value="1"/>
</dbReference>
<sequence>MFFAIKAIIVCWLVYRIWRVFYNFFLHPLRRYPGPILYRATCLPRFYDVMSGRSAPRMTELHEKYGTVVRYSPDELSFIDGDAWKTIYVNGNNKAPFAKEPAHYPLPPDMPAGLLQDLDDASHRRQRQVFSSAFSERALKDQEPLLRTHVERLTAKLTELSNQDVDITDYLNYVAFDIMGDLAMGASLGLLVDKDSKFASWVRTAVGSIKLLIIRSALGFYAPVLAKVLLSILAKPLKKKREEHGKHTKAAVSKRLATHTDRPDFWTLVLDGKKQGANGGLPLSLGEMHANASLFMIGGTETSATLLSGALYLLLTNPECLRRLTDEVRGAFKSQADISLEALPRCQYLNAVLDEALRVYPPVAEGLHRVAPAGGAVVCGHFVPEGTTVQIPHYATYHSSRNFHLPHSFIPSRHLPPATTDPSSPFYADKRKALQPFGVGPRNCIGRNLAYHEMRLVLASLVWCFELELAPRMQGVRGAGVGGSVGMGGGWLDQKAWAVWEKGPLWLRFAPRREG</sequence>
<dbReference type="InterPro" id="IPR036396">
    <property type="entry name" value="Cyt_P450_sf"/>
</dbReference>
<dbReference type="Pfam" id="PF00067">
    <property type="entry name" value="p450"/>
    <property type="match status" value="1"/>
</dbReference>
<keyword evidence="4 6" id="KW-0479">Metal-binding</keyword>
<comment type="similarity">
    <text evidence="2 6">Belongs to the cytochrome P450 family.</text>
</comment>
<evidence type="ECO:0000256" key="6">
    <source>
        <dbReference type="RuleBase" id="RU000461"/>
    </source>
</evidence>
<dbReference type="InterPro" id="IPR001128">
    <property type="entry name" value="Cyt_P450"/>
</dbReference>
<reference evidence="7 8" key="1">
    <citation type="submission" date="2024-04" db="EMBL/GenBank/DDBJ databases">
        <title>Phyllosticta paracitricarpa is synonymous to the EU quarantine fungus P. citricarpa based on phylogenomic analyses.</title>
        <authorList>
            <consortium name="Lawrence Berkeley National Laboratory"/>
            <person name="Van Ingen-Buijs V.A."/>
            <person name="Van Westerhoven A.C."/>
            <person name="Haridas S."/>
            <person name="Skiadas P."/>
            <person name="Martin F."/>
            <person name="Groenewald J.Z."/>
            <person name="Crous P.W."/>
            <person name="Seidl M.F."/>
        </authorList>
    </citation>
    <scope>NUCLEOTIDE SEQUENCE [LARGE SCALE GENOMIC DNA]</scope>
    <source>
        <strain evidence="7 8">CBS 123374</strain>
    </source>
</reference>